<evidence type="ECO:0000256" key="1">
    <source>
        <dbReference type="ARBA" id="ARBA00004429"/>
    </source>
</evidence>
<feature type="compositionally biased region" description="Acidic residues" evidence="6">
    <location>
        <begin position="507"/>
        <end position="516"/>
    </location>
</feature>
<keyword evidence="2" id="KW-0997">Cell inner membrane</keyword>
<dbReference type="PROSITE" id="PS51257">
    <property type="entry name" value="PROKAR_LIPOPROTEIN"/>
    <property type="match status" value="1"/>
</dbReference>
<keyword evidence="3 5" id="KW-0807">Transducer</keyword>
<gene>
    <name evidence="10" type="ORF">DFP90_10520</name>
</gene>
<accession>A0A3D9HJF9</accession>
<comment type="caution">
    <text evidence="10">The sequence shown here is derived from an EMBL/GenBank/DDBJ whole genome shotgun (WGS) entry which is preliminary data.</text>
</comment>
<keyword evidence="7" id="KW-0812">Transmembrane</keyword>
<evidence type="ECO:0000259" key="8">
    <source>
        <dbReference type="PROSITE" id="PS50111"/>
    </source>
</evidence>
<dbReference type="PANTHER" id="PTHR32089">
    <property type="entry name" value="METHYL-ACCEPTING CHEMOTAXIS PROTEIN MCPB"/>
    <property type="match status" value="1"/>
</dbReference>
<dbReference type="GO" id="GO:0007165">
    <property type="term" value="P:signal transduction"/>
    <property type="evidence" value="ECO:0007669"/>
    <property type="project" value="UniProtKB-KW"/>
</dbReference>
<keyword evidence="7" id="KW-1133">Transmembrane helix</keyword>
<dbReference type="AlphaFoldDB" id="A0A3D9HJF9"/>
<organism evidence="10 11">
    <name type="scientific">Aestuariispira insulae</name>
    <dbReference type="NCBI Taxonomy" id="1461337"/>
    <lineage>
        <taxon>Bacteria</taxon>
        <taxon>Pseudomonadati</taxon>
        <taxon>Pseudomonadota</taxon>
        <taxon>Alphaproteobacteria</taxon>
        <taxon>Rhodospirillales</taxon>
        <taxon>Kiloniellaceae</taxon>
        <taxon>Aestuariispira</taxon>
    </lineage>
</organism>
<dbReference type="SUPFAM" id="SSF141371">
    <property type="entry name" value="PilZ domain-like"/>
    <property type="match status" value="1"/>
</dbReference>
<keyword evidence="11" id="KW-1185">Reference proteome</keyword>
<dbReference type="PANTHER" id="PTHR32089:SF112">
    <property type="entry name" value="LYSOZYME-LIKE PROTEIN-RELATED"/>
    <property type="match status" value="1"/>
</dbReference>
<evidence type="ECO:0000313" key="11">
    <source>
        <dbReference type="Proteomes" id="UP000256845"/>
    </source>
</evidence>
<dbReference type="Pfam" id="PF07238">
    <property type="entry name" value="PilZ"/>
    <property type="match status" value="1"/>
</dbReference>
<dbReference type="InterPro" id="IPR009875">
    <property type="entry name" value="PilZ_domain"/>
</dbReference>
<dbReference type="SMART" id="SM00283">
    <property type="entry name" value="MA"/>
    <property type="match status" value="1"/>
</dbReference>
<feature type="domain" description="Methyl-accepting transducer" evidence="8">
    <location>
        <begin position="135"/>
        <end position="374"/>
    </location>
</feature>
<comment type="similarity">
    <text evidence="4">Belongs to the methyl-accepting chemotaxis (MCP) protein family.</text>
</comment>
<dbReference type="Proteomes" id="UP000256845">
    <property type="component" value="Unassembled WGS sequence"/>
</dbReference>
<dbReference type="GO" id="GO:0005886">
    <property type="term" value="C:plasma membrane"/>
    <property type="evidence" value="ECO:0007669"/>
    <property type="project" value="UniProtKB-SubCell"/>
</dbReference>
<dbReference type="OrthoDB" id="266313at2"/>
<feature type="transmembrane region" description="Helical" evidence="7">
    <location>
        <begin position="34"/>
        <end position="54"/>
    </location>
</feature>
<dbReference type="EMBL" id="QRDW01000005">
    <property type="protein sequence ID" value="RED49649.1"/>
    <property type="molecule type" value="Genomic_DNA"/>
</dbReference>
<proteinExistence type="inferred from homology"/>
<dbReference type="PROSITE" id="PS50111">
    <property type="entry name" value="CHEMOTAXIS_TRANSDUC_2"/>
    <property type="match status" value="1"/>
</dbReference>
<dbReference type="SUPFAM" id="SSF58104">
    <property type="entry name" value="Methyl-accepting chemotaxis protein (MCP) signaling domain"/>
    <property type="match status" value="1"/>
</dbReference>
<protein>
    <submittedName>
        <fullName evidence="10">Methyl-accepting chemotaxis protein</fullName>
    </submittedName>
</protein>
<feature type="compositionally biased region" description="Basic and acidic residues" evidence="6">
    <location>
        <begin position="170"/>
        <end position="179"/>
    </location>
</feature>
<evidence type="ECO:0000256" key="6">
    <source>
        <dbReference type="SAM" id="MobiDB-lite"/>
    </source>
</evidence>
<dbReference type="Pfam" id="PF00015">
    <property type="entry name" value="MCPsignal"/>
    <property type="match status" value="1"/>
</dbReference>
<dbReference type="PROSITE" id="PS50192">
    <property type="entry name" value="T_SNARE"/>
    <property type="match status" value="1"/>
</dbReference>
<reference evidence="10 11" key="1">
    <citation type="submission" date="2018-07" db="EMBL/GenBank/DDBJ databases">
        <title>Genomic Encyclopedia of Type Strains, Phase III (KMG-III): the genomes of soil and plant-associated and newly described type strains.</title>
        <authorList>
            <person name="Whitman W."/>
        </authorList>
    </citation>
    <scope>NUCLEOTIDE SEQUENCE [LARGE SCALE GENOMIC DNA]</scope>
    <source>
        <strain evidence="10 11">CECT 8488</strain>
    </source>
</reference>
<dbReference type="GO" id="GO:0035438">
    <property type="term" value="F:cyclic-di-GMP binding"/>
    <property type="evidence" value="ECO:0007669"/>
    <property type="project" value="InterPro"/>
</dbReference>
<sequence length="535" mass="57419">MKRSLSVIVFLSLIGLVAFTAVVAACLVERPMLALIVGAVGGVASLASVGLLLVKVLPKQRLVLEKVREVAYSGGAESALDGSRLQHDDREIFEYLEIIRASRMAVDQFLANEVKSNKLQSDTVSSELIEIAGDLDKQVKETGVNVAQNVSLLSFVSEQMSQKANTASGRMEELSRESENVGNGVSEAARETERVRTEMQHVGEQMDEASSVAKSAVEQADGTRRTIQGLSEAVVQIGNVVTLINEIAEQTNLLALNATIEAARAGEAGKGFAVVANEVKSLASQTSKATDEIQSQITNIRAATDESVNAIEEIAKVVGRIDEVSTEINKSVGEQVEATRHISQKISDAANGAKEVSQSTSEILEAVSSTRDMSMEVQKNAVQSKADVDSMTERLTALMADLRRSAAGNRRAHTRHSLNLDAELRGSNETFPVKVVDLSLGGGLLKDTLSLPIGEPVFLTLPGLDKAIRGIVYQYSQKGTHLQLTADDAKHRKSILAYLSTYAPDEEFGAPAEADEDAKQEPESDAAEEDDIDLF</sequence>
<evidence type="ECO:0000256" key="7">
    <source>
        <dbReference type="SAM" id="Phobius"/>
    </source>
</evidence>
<dbReference type="InterPro" id="IPR004089">
    <property type="entry name" value="MCPsignal_dom"/>
</dbReference>
<name>A0A3D9HJF9_9PROT</name>
<evidence type="ECO:0000256" key="5">
    <source>
        <dbReference type="PROSITE-ProRule" id="PRU00284"/>
    </source>
</evidence>
<keyword evidence="7" id="KW-0472">Membrane</keyword>
<evidence type="ECO:0000259" key="9">
    <source>
        <dbReference type="PROSITE" id="PS50192"/>
    </source>
</evidence>
<dbReference type="InterPro" id="IPR000727">
    <property type="entry name" value="T_SNARE_dom"/>
</dbReference>
<keyword evidence="2" id="KW-1003">Cell membrane</keyword>
<feature type="region of interest" description="Disordered" evidence="6">
    <location>
        <begin position="507"/>
        <end position="535"/>
    </location>
</feature>
<evidence type="ECO:0000256" key="2">
    <source>
        <dbReference type="ARBA" id="ARBA00022519"/>
    </source>
</evidence>
<evidence type="ECO:0000313" key="10">
    <source>
        <dbReference type="EMBL" id="RED49649.1"/>
    </source>
</evidence>
<feature type="domain" description="T-SNARE coiled-coil homology" evidence="9">
    <location>
        <begin position="301"/>
        <end position="363"/>
    </location>
</feature>
<comment type="subcellular location">
    <subcellularLocation>
        <location evidence="1">Cell inner membrane</location>
        <topology evidence="1">Multi-pass membrane protein</topology>
    </subcellularLocation>
</comment>
<dbReference type="RefSeq" id="WP_115936909.1">
    <property type="nucleotide sequence ID" value="NZ_QRDW01000005.1"/>
</dbReference>
<feature type="region of interest" description="Disordered" evidence="6">
    <location>
        <begin position="166"/>
        <end position="192"/>
    </location>
</feature>
<evidence type="ECO:0000256" key="4">
    <source>
        <dbReference type="ARBA" id="ARBA00029447"/>
    </source>
</evidence>
<evidence type="ECO:0000256" key="3">
    <source>
        <dbReference type="ARBA" id="ARBA00023224"/>
    </source>
</evidence>
<dbReference type="Gene3D" id="1.10.287.950">
    <property type="entry name" value="Methyl-accepting chemotaxis protein"/>
    <property type="match status" value="1"/>
</dbReference>
<feature type="compositionally biased region" description="Acidic residues" evidence="6">
    <location>
        <begin position="523"/>
        <end position="535"/>
    </location>
</feature>
<dbReference type="Gene3D" id="2.40.10.220">
    <property type="entry name" value="predicted glycosyltransferase like domains"/>
    <property type="match status" value="1"/>
</dbReference>